<proteinExistence type="predicted"/>
<protein>
    <submittedName>
        <fullName evidence="1">Uncharacterized protein</fullName>
    </submittedName>
</protein>
<organism evidence="1 2">
    <name type="scientific">Catellatospora chokoriensis</name>
    <dbReference type="NCBI Taxonomy" id="310353"/>
    <lineage>
        <taxon>Bacteria</taxon>
        <taxon>Bacillati</taxon>
        <taxon>Actinomycetota</taxon>
        <taxon>Actinomycetes</taxon>
        <taxon>Micromonosporales</taxon>
        <taxon>Micromonosporaceae</taxon>
        <taxon>Catellatospora</taxon>
    </lineage>
</organism>
<dbReference type="Proteomes" id="UP000619293">
    <property type="component" value="Unassembled WGS sequence"/>
</dbReference>
<gene>
    <name evidence="1" type="ORF">Cch02nite_03160</name>
</gene>
<comment type="caution">
    <text evidence="1">The sequence shown here is derived from an EMBL/GenBank/DDBJ whole genome shotgun (WGS) entry which is preliminary data.</text>
</comment>
<accession>A0A8J3JU19</accession>
<reference evidence="1 2" key="1">
    <citation type="submission" date="2021-01" db="EMBL/GenBank/DDBJ databases">
        <title>Whole genome shotgun sequence of Catellatospora chokoriensis NBRC 107358.</title>
        <authorList>
            <person name="Komaki H."/>
            <person name="Tamura T."/>
        </authorList>
    </citation>
    <scope>NUCLEOTIDE SEQUENCE [LARGE SCALE GENOMIC DNA]</scope>
    <source>
        <strain evidence="1 2">NBRC 107358</strain>
    </source>
</reference>
<name>A0A8J3JU19_9ACTN</name>
<dbReference type="EMBL" id="BONG01000001">
    <property type="protein sequence ID" value="GIF86872.1"/>
    <property type="molecule type" value="Genomic_DNA"/>
</dbReference>
<evidence type="ECO:0000313" key="1">
    <source>
        <dbReference type="EMBL" id="GIF86872.1"/>
    </source>
</evidence>
<sequence length="188" mass="21039">MSADERTRALADRLARVEWLDDDERAPSRARLMSEYLRRAALWAQRLDAAGRWPFFDIAQLVDPGTRADPELVREVYAQVAARGANHLDRRLCEYALHFAALAEPGSALPDPFAPLIELYERGGQFQQEAGLIYFGPMGVKLGSMADHLAAEPVATDPAALDALDAAWQARREEMRRRVRAGRPQRDG</sequence>
<keyword evidence="2" id="KW-1185">Reference proteome</keyword>
<dbReference type="RefSeq" id="WP_191842177.1">
    <property type="nucleotide sequence ID" value="NZ_BAAALB010000004.1"/>
</dbReference>
<evidence type="ECO:0000313" key="2">
    <source>
        <dbReference type="Proteomes" id="UP000619293"/>
    </source>
</evidence>
<dbReference type="AlphaFoldDB" id="A0A8J3JU19"/>